<protein>
    <recommendedName>
        <fullName evidence="3">Protein ImuA</fullName>
    </recommendedName>
</protein>
<dbReference type="SUPFAM" id="SSF52540">
    <property type="entry name" value="P-loop containing nucleoside triphosphate hydrolases"/>
    <property type="match status" value="1"/>
</dbReference>
<organism evidence="1 2">
    <name type="scientific">Brevundimonas aurifodinae</name>
    <dbReference type="NCBI Taxonomy" id="1508312"/>
    <lineage>
        <taxon>Bacteria</taxon>
        <taxon>Pseudomonadati</taxon>
        <taxon>Pseudomonadota</taxon>
        <taxon>Alphaproteobacteria</taxon>
        <taxon>Caulobacterales</taxon>
        <taxon>Caulobacteraceae</taxon>
        <taxon>Brevundimonas</taxon>
    </lineage>
</organism>
<keyword evidence="2" id="KW-1185">Reference proteome</keyword>
<proteinExistence type="predicted"/>
<evidence type="ECO:0000313" key="2">
    <source>
        <dbReference type="Proteomes" id="UP001445732"/>
    </source>
</evidence>
<dbReference type="EMBL" id="JBEGDD010000020">
    <property type="protein sequence ID" value="MEQ7156728.1"/>
    <property type="molecule type" value="Genomic_DNA"/>
</dbReference>
<dbReference type="Proteomes" id="UP001445732">
    <property type="component" value="Unassembled WGS sequence"/>
</dbReference>
<dbReference type="RefSeq" id="WP_349685879.1">
    <property type="nucleotide sequence ID" value="NZ_JBEGDD010000020.1"/>
</dbReference>
<accession>A0ABV1NSW3</accession>
<gene>
    <name evidence="1" type="ORF">ABN401_16065</name>
</gene>
<dbReference type="Gene3D" id="3.40.50.300">
    <property type="entry name" value="P-loop containing nucleotide triphosphate hydrolases"/>
    <property type="match status" value="1"/>
</dbReference>
<sequence>MTPSIEPLSSPVPPPLTDLSTGLEETCVAGPRDMATTLAFALARARQEDRRGVGLAVTRAWLKEHGRPYGPGRRSLCGGRDLILMIGRTQAEALWAMEQALRSGGLALVLGAVDGADLTQTRRLEFAARDGGSAGVLLRTRTGDLSAARRRWRVASVASEGDADDVRAPGPLRLSAELTRSRGERPGLWMLEVDDETHRLRLADRLAGHGHGPVGRSHAA</sequence>
<dbReference type="InterPro" id="IPR027417">
    <property type="entry name" value="P-loop_NTPase"/>
</dbReference>
<name>A0ABV1NSW3_9CAUL</name>
<evidence type="ECO:0000313" key="1">
    <source>
        <dbReference type="EMBL" id="MEQ7156728.1"/>
    </source>
</evidence>
<comment type="caution">
    <text evidence="1">The sequence shown here is derived from an EMBL/GenBank/DDBJ whole genome shotgun (WGS) entry which is preliminary data.</text>
</comment>
<evidence type="ECO:0008006" key="3">
    <source>
        <dbReference type="Google" id="ProtNLM"/>
    </source>
</evidence>
<reference evidence="1 2" key="1">
    <citation type="submission" date="2024-06" db="EMBL/GenBank/DDBJ databases">
        <title>Brevundimonas sp. C11.</title>
        <authorList>
            <person name="Maltman C."/>
        </authorList>
    </citation>
    <scope>NUCLEOTIDE SEQUENCE [LARGE SCALE GENOMIC DNA]</scope>
    <source>
        <strain evidence="1 2">C11</strain>
    </source>
</reference>